<accession>A0A0F9JXW3</accession>
<dbReference type="AlphaFoldDB" id="A0A0F9JXW3"/>
<dbReference type="EMBL" id="LAZR01015076">
    <property type="protein sequence ID" value="KKM14748.1"/>
    <property type="molecule type" value="Genomic_DNA"/>
</dbReference>
<protein>
    <submittedName>
        <fullName evidence="1">Uncharacterized protein</fullName>
    </submittedName>
</protein>
<name>A0A0F9JXW3_9ZZZZ</name>
<organism evidence="1">
    <name type="scientific">marine sediment metagenome</name>
    <dbReference type="NCBI Taxonomy" id="412755"/>
    <lineage>
        <taxon>unclassified sequences</taxon>
        <taxon>metagenomes</taxon>
        <taxon>ecological metagenomes</taxon>
    </lineage>
</organism>
<sequence length="245" mass="28564">MINITNKKARRRYQQEFERHSIRLERTFAREIRPVLGRQFFNAAALVRQGVLDAVDHAVDLERERLHRIFKKHYKRVTASFGRKAFRIFEEVQAKSIYPESPSSDIIIDPESPDYPLPIDVIIEPQEFKTPKDEYWRSMDRWAATQAAEKVRRIQKTTKKVIANVIRKGMGEGESHREIAKRIRKTSAVINPHRSITISLTETHTAAVKSVDTAVASTRIEMQREWLSSKDSRTRTRDVRGGFEH</sequence>
<proteinExistence type="predicted"/>
<feature type="non-terminal residue" evidence="1">
    <location>
        <position position="245"/>
    </location>
</feature>
<reference evidence="1" key="1">
    <citation type="journal article" date="2015" name="Nature">
        <title>Complex archaea that bridge the gap between prokaryotes and eukaryotes.</title>
        <authorList>
            <person name="Spang A."/>
            <person name="Saw J.H."/>
            <person name="Jorgensen S.L."/>
            <person name="Zaremba-Niedzwiedzka K."/>
            <person name="Martijn J."/>
            <person name="Lind A.E."/>
            <person name="van Eijk R."/>
            <person name="Schleper C."/>
            <person name="Guy L."/>
            <person name="Ettema T.J."/>
        </authorList>
    </citation>
    <scope>NUCLEOTIDE SEQUENCE</scope>
</reference>
<comment type="caution">
    <text evidence="1">The sequence shown here is derived from an EMBL/GenBank/DDBJ whole genome shotgun (WGS) entry which is preliminary data.</text>
</comment>
<gene>
    <name evidence="1" type="ORF">LCGC14_1703020</name>
</gene>
<evidence type="ECO:0000313" key="1">
    <source>
        <dbReference type="EMBL" id="KKM14748.1"/>
    </source>
</evidence>